<evidence type="ECO:0000256" key="6">
    <source>
        <dbReference type="ARBA" id="ARBA00047942"/>
    </source>
</evidence>
<proteinExistence type="inferred from homology"/>
<reference evidence="8" key="1">
    <citation type="submission" date="2012-09" db="EMBL/GenBank/DDBJ databases">
        <title>Metagenomic Characterization of a Microbial Community in Wastewater Detects High Levels of Antibiotic Resistance.</title>
        <authorList>
            <person name="Abrams M."/>
            <person name="Caldwell A."/>
            <person name="Vandaei E."/>
            <person name="Lee W."/>
            <person name="Perrott J."/>
            <person name="Khan S.Y."/>
            <person name="Ta J."/>
            <person name="Romero D."/>
            <person name="Nguyen V."/>
            <person name="Pourmand N."/>
            <person name="Ouverney C.C."/>
        </authorList>
    </citation>
    <scope>NUCLEOTIDE SEQUENCE</scope>
</reference>
<dbReference type="EC" id="2.1.1.72" evidence="2"/>
<accession>L7W293</accession>
<keyword evidence="5" id="KW-0949">S-adenosyl-L-methionine</keyword>
<sequence length="352" mass="38540">MKAPFPWFGGKRRVASEVWAALGDVDHYVEPFAGSLAVLLERPAWHRGTTTTVNDADRFIANFWRALIADPEGVAAHADWPVNEADLEARHLWLVTEGRRRIEAMAADPDAYDVKVAGWWVWGICSWIGSGWCSGNGPWTLLDDGTVGKLPHLSNAGQGINRKRPHLSNAGRGINRKRPHLSNAGQGINRQLPHLSNAGQGIADYLSALADHLRGVRVVCGDWTRVVTDGALSYGATVGVFVDPPYLGDVRTSDLYSVDDHTIAHAVRDWCLANGDNPRLRIVLAGYVTEHDHLIPDTWQRHRWSATGGYSTAASVARADGNHENRHLETLWLSPHCLGSGGQLDLFGGPET</sequence>
<dbReference type="GO" id="GO:0006298">
    <property type="term" value="P:mismatch repair"/>
    <property type="evidence" value="ECO:0007669"/>
    <property type="project" value="TreeGrafter"/>
</dbReference>
<dbReference type="AlphaFoldDB" id="L7W293"/>
<comment type="catalytic activity">
    <reaction evidence="6">
        <text>a 2'-deoxyadenosine in DNA + S-adenosyl-L-methionine = an N(6)-methyl-2'-deoxyadenosine in DNA + S-adenosyl-L-homocysteine + H(+)</text>
        <dbReference type="Rhea" id="RHEA:15197"/>
        <dbReference type="Rhea" id="RHEA-COMP:12418"/>
        <dbReference type="Rhea" id="RHEA-COMP:12419"/>
        <dbReference type="ChEBI" id="CHEBI:15378"/>
        <dbReference type="ChEBI" id="CHEBI:57856"/>
        <dbReference type="ChEBI" id="CHEBI:59789"/>
        <dbReference type="ChEBI" id="CHEBI:90615"/>
        <dbReference type="ChEBI" id="CHEBI:90616"/>
        <dbReference type="EC" id="2.1.1.72"/>
    </reaction>
</comment>
<dbReference type="GO" id="GO:0009007">
    <property type="term" value="F:site-specific DNA-methyltransferase (adenine-specific) activity"/>
    <property type="evidence" value="ECO:0007669"/>
    <property type="project" value="UniProtKB-EC"/>
</dbReference>
<organism evidence="8">
    <name type="scientific">uncultured bacterium A1Q1_fos_2101</name>
    <dbReference type="NCBI Taxonomy" id="1256561"/>
    <lineage>
        <taxon>Bacteria</taxon>
        <taxon>environmental samples</taxon>
    </lineage>
</organism>
<dbReference type="PANTHER" id="PTHR30481">
    <property type="entry name" value="DNA ADENINE METHYLASE"/>
    <property type="match status" value="1"/>
</dbReference>
<dbReference type="InterPro" id="IPR029063">
    <property type="entry name" value="SAM-dependent_MTases_sf"/>
</dbReference>
<evidence type="ECO:0000256" key="3">
    <source>
        <dbReference type="ARBA" id="ARBA00022603"/>
    </source>
</evidence>
<evidence type="ECO:0000256" key="7">
    <source>
        <dbReference type="SAM" id="MobiDB-lite"/>
    </source>
</evidence>
<comment type="similarity">
    <text evidence="1">Belongs to the N(4)/N(6)-methyltransferase family.</text>
</comment>
<dbReference type="InterPro" id="IPR023095">
    <property type="entry name" value="Ade_MeTrfase_dom_2"/>
</dbReference>
<keyword evidence="3" id="KW-0489">Methyltransferase</keyword>
<dbReference type="Gene3D" id="1.10.1020.10">
    <property type="entry name" value="Adenine-specific Methyltransferase, Domain 2"/>
    <property type="match status" value="1"/>
</dbReference>
<evidence type="ECO:0000313" key="8">
    <source>
        <dbReference type="EMBL" id="AGC72750.1"/>
    </source>
</evidence>
<evidence type="ECO:0000256" key="1">
    <source>
        <dbReference type="ARBA" id="ARBA00006594"/>
    </source>
</evidence>
<protein>
    <recommendedName>
        <fullName evidence="2">site-specific DNA-methyltransferase (adenine-specific)</fullName>
        <ecNumber evidence="2">2.1.1.72</ecNumber>
    </recommendedName>
</protein>
<feature type="region of interest" description="Disordered" evidence="7">
    <location>
        <begin position="161"/>
        <end position="180"/>
    </location>
</feature>
<keyword evidence="4" id="KW-0808">Transferase</keyword>
<evidence type="ECO:0000256" key="4">
    <source>
        <dbReference type="ARBA" id="ARBA00022679"/>
    </source>
</evidence>
<dbReference type="InterPro" id="IPR012327">
    <property type="entry name" value="MeTrfase_D12"/>
</dbReference>
<name>L7W293_9BACT</name>
<dbReference type="EMBL" id="JX649911">
    <property type="protein sequence ID" value="AGC72750.1"/>
    <property type="molecule type" value="Genomic_DNA"/>
</dbReference>
<evidence type="ECO:0000256" key="2">
    <source>
        <dbReference type="ARBA" id="ARBA00011900"/>
    </source>
</evidence>
<dbReference type="GO" id="GO:0009307">
    <property type="term" value="P:DNA restriction-modification system"/>
    <property type="evidence" value="ECO:0007669"/>
    <property type="project" value="InterPro"/>
</dbReference>
<dbReference type="Gene3D" id="3.40.50.150">
    <property type="entry name" value="Vaccinia Virus protein VP39"/>
    <property type="match status" value="1"/>
</dbReference>
<dbReference type="GO" id="GO:0032259">
    <property type="term" value="P:methylation"/>
    <property type="evidence" value="ECO:0007669"/>
    <property type="project" value="UniProtKB-KW"/>
</dbReference>
<dbReference type="Pfam" id="PF02086">
    <property type="entry name" value="MethyltransfD12"/>
    <property type="match status" value="1"/>
</dbReference>
<dbReference type="GO" id="GO:0043565">
    <property type="term" value="F:sequence-specific DNA binding"/>
    <property type="evidence" value="ECO:0007669"/>
    <property type="project" value="TreeGrafter"/>
</dbReference>
<dbReference type="SUPFAM" id="SSF53335">
    <property type="entry name" value="S-adenosyl-L-methionine-dependent methyltransferases"/>
    <property type="match status" value="1"/>
</dbReference>
<dbReference type="GO" id="GO:1904047">
    <property type="term" value="F:S-adenosyl-L-methionine binding"/>
    <property type="evidence" value="ECO:0007669"/>
    <property type="project" value="TreeGrafter"/>
</dbReference>
<evidence type="ECO:0000256" key="5">
    <source>
        <dbReference type="ARBA" id="ARBA00022691"/>
    </source>
</evidence>